<protein>
    <submittedName>
        <fullName evidence="2">Uncharacterized protein</fullName>
    </submittedName>
</protein>
<evidence type="ECO:0000313" key="3">
    <source>
        <dbReference type="Proteomes" id="UP001336020"/>
    </source>
</evidence>
<organism evidence="2 3">
    <name type="scientific">Rhodococcus artemisiae</name>
    <dbReference type="NCBI Taxonomy" id="714159"/>
    <lineage>
        <taxon>Bacteria</taxon>
        <taxon>Bacillati</taxon>
        <taxon>Actinomycetota</taxon>
        <taxon>Actinomycetes</taxon>
        <taxon>Mycobacteriales</taxon>
        <taxon>Nocardiaceae</taxon>
        <taxon>Rhodococcus</taxon>
    </lineage>
</organism>
<proteinExistence type="predicted"/>
<name>A0ABU7LKH1_9NOCA</name>
<evidence type="ECO:0000313" key="2">
    <source>
        <dbReference type="EMBL" id="MEE2061407.1"/>
    </source>
</evidence>
<sequence>MNDLPNPDVSGAIPADAIVRALAGVVGSVEAAIVRLRGDDAEPDTVEKVLAGAGAPDLGDVVAHHNALTRAIAIVDHRGALPEEEWITVAELGPLLSSVVQRLRAYAFEILGPVEPEITVSAHVALLLTMADDGRFGETLQLLVLVEDATTMWQRLRIERARTAEADERSEVLSAARVLLTEHFEQDGELLRRGRRALARVAEGTPLEVVRRLSSPRTMRTLARLREDLEDFRSACRADAAGWLVDEDPEIADALDSIDSPLKSVGGVLGRGLAKVSDARHRAAESDGESEEAARERD</sequence>
<keyword evidence="3" id="KW-1185">Reference proteome</keyword>
<dbReference type="RefSeq" id="WP_330136570.1">
    <property type="nucleotide sequence ID" value="NZ_JAUTXY010000018.1"/>
</dbReference>
<feature type="region of interest" description="Disordered" evidence="1">
    <location>
        <begin position="279"/>
        <end position="298"/>
    </location>
</feature>
<evidence type="ECO:0000256" key="1">
    <source>
        <dbReference type="SAM" id="MobiDB-lite"/>
    </source>
</evidence>
<gene>
    <name evidence="2" type="ORF">Q7514_28175</name>
</gene>
<dbReference type="Proteomes" id="UP001336020">
    <property type="component" value="Unassembled WGS sequence"/>
</dbReference>
<comment type="caution">
    <text evidence="2">The sequence shown here is derived from an EMBL/GenBank/DDBJ whole genome shotgun (WGS) entry which is preliminary data.</text>
</comment>
<reference evidence="2 3" key="1">
    <citation type="submission" date="2023-07" db="EMBL/GenBank/DDBJ databases">
        <authorList>
            <person name="Girao M."/>
            <person name="Carvalho M.F."/>
        </authorList>
    </citation>
    <scope>NUCLEOTIDE SEQUENCE [LARGE SCALE GENOMIC DNA]</scope>
    <source>
        <strain evidence="2 3">YIM65754</strain>
    </source>
</reference>
<accession>A0ABU7LKH1</accession>
<dbReference type="EMBL" id="JAUTXY010000018">
    <property type="protein sequence ID" value="MEE2061407.1"/>
    <property type="molecule type" value="Genomic_DNA"/>
</dbReference>